<dbReference type="PROSITE" id="PS51450">
    <property type="entry name" value="LRR"/>
    <property type="match status" value="2"/>
</dbReference>
<dbReference type="WBParaSite" id="HDID_0000119001-mRNA-1">
    <property type="protein sequence ID" value="HDID_0000119001-mRNA-1"/>
    <property type="gene ID" value="HDID_0000119001"/>
</dbReference>
<proteinExistence type="predicted"/>
<gene>
    <name evidence="4" type="ORF">HDID_LOCUS1191</name>
    <name evidence="5" type="ORF">WMSIL1_LOCUS10820</name>
</gene>
<feature type="compositionally biased region" description="Basic and acidic residues" evidence="3">
    <location>
        <begin position="186"/>
        <end position="195"/>
    </location>
</feature>
<sequence>MIGHPLTETMILRRAQKECLEKVKRVNLWGLRICDASLLLRVPTLEVISLSSNNISNLEPFSACVNLKELYLRNNSIFDLNEVRHLSGLSFLHTLFLLGNPCCYPSDVEKIDIQTEIAAHYRPTVIKHVPSLMRLDLKMVTEAERLASRQLIPIPSSPVTDDRMAATHEHATDNFQPQGDNQTTTDAEKDSEQVARQHRTNQLKKGFTPNSKNEIEVTQTFDNILVTAEPSDWTLESIRQAISNLSLVHKQTLTEILHLLPRLNDNALALLANEIANRRRRLGDLITSPSPKSTSPSP</sequence>
<keyword evidence="7" id="KW-1185">Reference proteome</keyword>
<evidence type="ECO:0000256" key="3">
    <source>
        <dbReference type="SAM" id="MobiDB-lite"/>
    </source>
</evidence>
<reference evidence="5 7" key="3">
    <citation type="submission" date="2019-07" db="EMBL/GenBank/DDBJ databases">
        <authorList>
            <person name="Jastrzebski P J."/>
            <person name="Paukszto L."/>
            <person name="Jastrzebski P J."/>
        </authorList>
    </citation>
    <scope>NUCLEOTIDE SEQUENCE [LARGE SCALE GENOMIC DNA]</scope>
    <source>
        <strain evidence="5 7">WMS-il1</strain>
    </source>
</reference>
<dbReference type="InterPro" id="IPR001611">
    <property type="entry name" value="Leu-rich_rpt"/>
</dbReference>
<dbReference type="Proteomes" id="UP000321570">
    <property type="component" value="Unassembled WGS sequence"/>
</dbReference>
<evidence type="ECO:0000313" key="6">
    <source>
        <dbReference type="Proteomes" id="UP000274504"/>
    </source>
</evidence>
<dbReference type="EMBL" id="UYSG01000204">
    <property type="protein sequence ID" value="VDL18652.1"/>
    <property type="molecule type" value="Genomic_DNA"/>
</dbReference>
<dbReference type="PANTHER" id="PTHR18849:SF0">
    <property type="entry name" value="CILIA- AND FLAGELLA-ASSOCIATED PROTEIN 410-RELATED"/>
    <property type="match status" value="1"/>
</dbReference>
<dbReference type="EMBL" id="CABIJS010000477">
    <property type="protein sequence ID" value="VUZ52285.1"/>
    <property type="molecule type" value="Genomic_DNA"/>
</dbReference>
<feature type="region of interest" description="Disordered" evidence="3">
    <location>
        <begin position="170"/>
        <end position="209"/>
    </location>
</feature>
<protein>
    <submittedName>
        <fullName evidence="8">LRRcap domain-containing protein</fullName>
    </submittedName>
</protein>
<dbReference type="Pfam" id="PF12799">
    <property type="entry name" value="LRR_4"/>
    <property type="match status" value="1"/>
</dbReference>
<reference evidence="8" key="1">
    <citation type="submission" date="2016-04" db="UniProtKB">
        <authorList>
            <consortium name="WormBaseParasite"/>
        </authorList>
    </citation>
    <scope>IDENTIFICATION</scope>
</reference>
<dbReference type="SUPFAM" id="SSF52058">
    <property type="entry name" value="L domain-like"/>
    <property type="match status" value="1"/>
</dbReference>
<evidence type="ECO:0000313" key="4">
    <source>
        <dbReference type="EMBL" id="VDL18652.1"/>
    </source>
</evidence>
<dbReference type="STRING" id="6216.A0A158QCA6"/>
<evidence type="ECO:0000313" key="5">
    <source>
        <dbReference type="EMBL" id="VUZ52285.1"/>
    </source>
</evidence>
<feature type="compositionally biased region" description="Polar residues" evidence="3">
    <location>
        <begin position="173"/>
        <end position="185"/>
    </location>
</feature>
<organism evidence="8">
    <name type="scientific">Hymenolepis diminuta</name>
    <name type="common">Rat tapeworm</name>
    <dbReference type="NCBI Taxonomy" id="6216"/>
    <lineage>
        <taxon>Eukaryota</taxon>
        <taxon>Metazoa</taxon>
        <taxon>Spiralia</taxon>
        <taxon>Lophotrochozoa</taxon>
        <taxon>Platyhelminthes</taxon>
        <taxon>Cestoda</taxon>
        <taxon>Eucestoda</taxon>
        <taxon>Cyclophyllidea</taxon>
        <taxon>Hymenolepididae</taxon>
        <taxon>Hymenolepis</taxon>
    </lineage>
</organism>
<reference evidence="4 6" key="2">
    <citation type="submission" date="2018-11" db="EMBL/GenBank/DDBJ databases">
        <authorList>
            <consortium name="Pathogen Informatics"/>
        </authorList>
    </citation>
    <scope>NUCLEOTIDE SEQUENCE [LARGE SCALE GENOMIC DNA]</scope>
</reference>
<dbReference type="InterPro" id="IPR025875">
    <property type="entry name" value="Leu-rich_rpt_4"/>
</dbReference>
<evidence type="ECO:0000313" key="7">
    <source>
        <dbReference type="Proteomes" id="UP000321570"/>
    </source>
</evidence>
<dbReference type="Gene3D" id="3.80.10.10">
    <property type="entry name" value="Ribonuclease Inhibitor"/>
    <property type="match status" value="1"/>
</dbReference>
<name>A0A158QCA6_HYMDI</name>
<dbReference type="AlphaFoldDB" id="A0A158QCA6"/>
<evidence type="ECO:0000256" key="2">
    <source>
        <dbReference type="ARBA" id="ARBA00022737"/>
    </source>
</evidence>
<evidence type="ECO:0000313" key="8">
    <source>
        <dbReference type="WBParaSite" id="HDID_0000119001-mRNA-1"/>
    </source>
</evidence>
<dbReference type="InterPro" id="IPR032675">
    <property type="entry name" value="LRR_dom_sf"/>
</dbReference>
<evidence type="ECO:0000256" key="1">
    <source>
        <dbReference type="ARBA" id="ARBA00022614"/>
    </source>
</evidence>
<dbReference type="PANTHER" id="PTHR18849">
    <property type="entry name" value="LEUCINE RICH REPEAT PROTEIN"/>
    <property type="match status" value="1"/>
</dbReference>
<keyword evidence="2" id="KW-0677">Repeat</keyword>
<keyword evidence="1" id="KW-0433">Leucine-rich repeat</keyword>
<dbReference type="OrthoDB" id="1517790at2759"/>
<accession>A0A158QCA6</accession>
<dbReference type="Proteomes" id="UP000274504">
    <property type="component" value="Unassembled WGS sequence"/>
</dbReference>